<keyword evidence="7" id="KW-0511">Multifunctional enzyme</keyword>
<evidence type="ECO:0000256" key="3">
    <source>
        <dbReference type="ARBA" id="ARBA00022598"/>
    </source>
</evidence>
<keyword evidence="6" id="KW-0677">Repeat</keyword>
<dbReference type="InterPro" id="IPR013120">
    <property type="entry name" value="FAR_NAD-bd"/>
</dbReference>
<dbReference type="PROSITE" id="PS52019">
    <property type="entry name" value="PKS_MFAS_DH"/>
    <property type="match status" value="1"/>
</dbReference>
<accession>A0A8H6L4C6</accession>
<dbReference type="Gene3D" id="3.40.47.10">
    <property type="match status" value="1"/>
</dbReference>
<dbReference type="GO" id="GO:0004312">
    <property type="term" value="F:fatty acid synthase activity"/>
    <property type="evidence" value="ECO:0007669"/>
    <property type="project" value="TreeGrafter"/>
</dbReference>
<dbReference type="InterPro" id="IPR010071">
    <property type="entry name" value="AA_adenyl_dom"/>
</dbReference>
<dbReference type="Gene3D" id="1.10.1200.10">
    <property type="entry name" value="ACP-like"/>
    <property type="match status" value="2"/>
</dbReference>
<dbReference type="InterPro" id="IPR050091">
    <property type="entry name" value="PKS_NRPS_Biosynth_Enz"/>
</dbReference>
<dbReference type="InterPro" id="IPR023213">
    <property type="entry name" value="CAT-like_dom_sf"/>
</dbReference>
<dbReference type="InterPro" id="IPR016036">
    <property type="entry name" value="Malonyl_transacylase_ACP-bd"/>
</dbReference>
<keyword evidence="3" id="KW-0436">Ligase</keyword>
<dbReference type="InterPro" id="IPR045851">
    <property type="entry name" value="AMP-bd_C_sf"/>
</dbReference>
<feature type="region of interest" description="Disordered" evidence="10">
    <location>
        <begin position="2485"/>
        <end position="2505"/>
    </location>
</feature>
<dbReference type="SMART" id="SM00825">
    <property type="entry name" value="PKS_KS"/>
    <property type="match status" value="1"/>
</dbReference>
<dbReference type="SUPFAM" id="SSF47336">
    <property type="entry name" value="ACP-like"/>
    <property type="match status" value="2"/>
</dbReference>
<evidence type="ECO:0000259" key="12">
    <source>
        <dbReference type="PROSITE" id="PS52004"/>
    </source>
</evidence>
<keyword evidence="2" id="KW-0597">Phosphoprotein</keyword>
<dbReference type="Gene3D" id="3.40.366.10">
    <property type="entry name" value="Malonyl-Coenzyme A Acyl Carrier Protein, domain 2"/>
    <property type="match status" value="1"/>
</dbReference>
<dbReference type="PROSITE" id="PS00455">
    <property type="entry name" value="AMP_BINDING"/>
    <property type="match status" value="1"/>
</dbReference>
<evidence type="ECO:0000259" key="11">
    <source>
        <dbReference type="PROSITE" id="PS50075"/>
    </source>
</evidence>
<dbReference type="SUPFAM" id="SSF53901">
    <property type="entry name" value="Thiolase-like"/>
    <property type="match status" value="1"/>
</dbReference>
<evidence type="ECO:0000313" key="14">
    <source>
        <dbReference type="EMBL" id="KAF6235120.1"/>
    </source>
</evidence>
<reference evidence="14 15" key="1">
    <citation type="journal article" date="2020" name="Genomics">
        <title>Complete, high-quality genomes from long-read metagenomic sequencing of two wolf lichen thalli reveals enigmatic genome architecture.</title>
        <authorList>
            <person name="McKenzie S.K."/>
            <person name="Walston R.F."/>
            <person name="Allen J.L."/>
        </authorList>
    </citation>
    <scope>NUCLEOTIDE SEQUENCE [LARGE SCALE GENOMIC DNA]</scope>
    <source>
        <strain evidence="14">WasteWater2</strain>
    </source>
</reference>
<evidence type="ECO:0000256" key="7">
    <source>
        <dbReference type="ARBA" id="ARBA00023268"/>
    </source>
</evidence>
<dbReference type="Pfam" id="PF02801">
    <property type="entry name" value="Ketoacyl-synt_C"/>
    <property type="match status" value="1"/>
</dbReference>
<dbReference type="SUPFAM" id="SSF56801">
    <property type="entry name" value="Acetyl-CoA synthetase-like"/>
    <property type="match status" value="1"/>
</dbReference>
<protein>
    <submittedName>
        <fullName evidence="14">Uncharacterized protein</fullName>
    </submittedName>
</protein>
<dbReference type="InterPro" id="IPR014031">
    <property type="entry name" value="Ketoacyl_synth_C"/>
</dbReference>
<dbReference type="SMART" id="SM00823">
    <property type="entry name" value="PKS_PP"/>
    <property type="match status" value="2"/>
</dbReference>
<dbReference type="InterPro" id="IPR049900">
    <property type="entry name" value="PKS_mFAS_DH"/>
</dbReference>
<gene>
    <name evidence="14" type="ORF">HO173_006747</name>
</gene>
<dbReference type="PROSITE" id="PS52004">
    <property type="entry name" value="KS3_2"/>
    <property type="match status" value="1"/>
</dbReference>
<dbReference type="InterPro" id="IPR020845">
    <property type="entry name" value="AMP-binding_CS"/>
</dbReference>
<dbReference type="PANTHER" id="PTHR43775:SF20">
    <property type="entry name" value="HYBRID PKS-NRPS SYNTHETASE APDA"/>
    <property type="match status" value="1"/>
</dbReference>
<dbReference type="CDD" id="cd05930">
    <property type="entry name" value="A_NRPS"/>
    <property type="match status" value="1"/>
</dbReference>
<dbReference type="InterPro" id="IPR020807">
    <property type="entry name" value="PKS_DH"/>
</dbReference>
<keyword evidence="1" id="KW-0596">Phosphopantetheine</keyword>
<evidence type="ECO:0000259" key="13">
    <source>
        <dbReference type="PROSITE" id="PS52019"/>
    </source>
</evidence>
<dbReference type="PROSITE" id="PS50075">
    <property type="entry name" value="CARRIER"/>
    <property type="match status" value="2"/>
</dbReference>
<dbReference type="Gene3D" id="3.30.559.30">
    <property type="entry name" value="Nonribosomal peptide synthetase, condensation domain"/>
    <property type="match status" value="1"/>
</dbReference>
<dbReference type="OrthoDB" id="329835at2759"/>
<dbReference type="InterPro" id="IPR020841">
    <property type="entry name" value="PKS_Beta-ketoAc_synthase_dom"/>
</dbReference>
<feature type="compositionally biased region" description="Basic and acidic residues" evidence="10">
    <location>
        <begin position="2522"/>
        <end position="2537"/>
    </location>
</feature>
<evidence type="ECO:0000256" key="1">
    <source>
        <dbReference type="ARBA" id="ARBA00022450"/>
    </source>
</evidence>
<dbReference type="GO" id="GO:0016874">
    <property type="term" value="F:ligase activity"/>
    <property type="evidence" value="ECO:0007669"/>
    <property type="project" value="UniProtKB-KW"/>
</dbReference>
<evidence type="ECO:0000256" key="6">
    <source>
        <dbReference type="ARBA" id="ARBA00022737"/>
    </source>
</evidence>
<dbReference type="GO" id="GO:0004315">
    <property type="term" value="F:3-oxoacyl-[acyl-carrier-protein] synthase activity"/>
    <property type="evidence" value="ECO:0007669"/>
    <property type="project" value="InterPro"/>
</dbReference>
<dbReference type="InterPro" id="IPR036291">
    <property type="entry name" value="NAD(P)-bd_dom_sf"/>
</dbReference>
<feature type="region of interest" description="C-terminal hotdog fold" evidence="9">
    <location>
        <begin position="1089"/>
        <end position="1244"/>
    </location>
</feature>
<comment type="caution">
    <text evidence="14">The sequence shown here is derived from an EMBL/GenBank/DDBJ whole genome shotgun (WGS) entry which is preliminary data.</text>
</comment>
<dbReference type="SUPFAM" id="SSF51735">
    <property type="entry name" value="NAD(P)-binding Rossmann-fold domains"/>
    <property type="match status" value="2"/>
</dbReference>
<dbReference type="SUPFAM" id="SSF53335">
    <property type="entry name" value="S-adenosyl-L-methionine-dependent methyltransferases"/>
    <property type="match status" value="1"/>
</dbReference>
<dbReference type="InterPro" id="IPR042104">
    <property type="entry name" value="PKS_dehydratase_sf"/>
</dbReference>
<dbReference type="SUPFAM" id="SSF52777">
    <property type="entry name" value="CoA-dependent acyltransferases"/>
    <property type="match status" value="2"/>
</dbReference>
<evidence type="ECO:0000256" key="5">
    <source>
        <dbReference type="ARBA" id="ARBA00022679"/>
    </source>
</evidence>
<dbReference type="CDD" id="cd19532">
    <property type="entry name" value="C_PKS-NRPS"/>
    <property type="match status" value="1"/>
</dbReference>
<proteinExistence type="inferred from homology"/>
<comment type="similarity">
    <text evidence="8">In the C-terminal section; belongs to the NRP synthetase family.</text>
</comment>
<dbReference type="Pfam" id="PF14765">
    <property type="entry name" value="PS-DH"/>
    <property type="match status" value="1"/>
</dbReference>
<dbReference type="Gene3D" id="3.30.300.30">
    <property type="match status" value="1"/>
</dbReference>
<sequence length="4003" mass="437877">MTQLNEPIAVIGSGCRFPGEATSPSKLWELLHQPRDVLTKIDRFKAENFYNVDGHHHGASNVRESYFLSEDPRAFDAHFFSIQGGEADCIDPQQRLLLETIYESLESAGQTIEALQGSPTAVYVGVMCDDYAEIVYHDTESIPTYAATGSARSIMSNRISYFFDWKGPSMTIDTACSSSLVAVHQAAQVLRSGESRVAVAAGANLIFGPKMYIAESNLNMLSPTGRSRMWDANADGYARGEGIAAVVLKTLSAAIADGDTIECLIRETGVNQDGRTTGITMPSSTAQASLIRQTYARAGLDLAKQADRPQFFEAHGTGTKAGDPQEARAIHEAFFSQENTTDATETLFVGSIKTVIGHTEGTAGIAGLLKASMAIRNKIIPPNMHFNTLNPDLEPFYGHLQVPIAAQAWPTLPEGGTRRASVNSFGFGGTNAHAIIENYEPNDTFSNEVSKQVSTVATPFTFSAISEKSLISQLQTYVAFLRGNVGFNLRDMSLTLSRRSAFPFRASFSALTAENLASKIEAKLEEKSSGSASIATRPITKHRGILGVFTGQGAQWATMGKELILASNFAESIVDKLERSLAELPEADRPTWSLKTEMLAPATSSRLSKGEFSQPLCTAVQVVLVDLLRQAGIEFDNVVGHSSGEIAAAYAAGFICARDAIRIAYYRGVYSKLARGPDNESGAMLAVGTSMEDAGELCALPEFEGKLQVAASNSSASVTLSGNAEAVEQAKEILEDEGKFARLLKVDTAYHSHHMHPCSGPYQRSLEHCKIDIKTPSGSCSWFSSVLGGQKMDMQNVDDLKAVYWMNNMLKPVLFSQAVEAAVADGRAPAIALEVGPHPALKGPAMMTVEDVVGNPVPYSGVLSRGNNDVEAFSDGLGFVWSTLGPAVVDFTSYDKLFSEGARDTLSKNLPSYTWDHERTYWNEARESKAIRLREDATHELLGVRTADNTEGEYRWRNFLKPTEMPWLRGHQIQGQTLFPAAGFAAMAIESSRVLAPSEEVRLIELREFSIHRALAFYDEAAGVETIFSLTNVTTDNSNNERSVFADFSCFACQNKDSGNLTSMASGLLKLCLGEPSVVALPERPPPGVNFADVDTDLFYTHLTNLGYNYSEIFRAITSLKRTTDAANGIIHSAANPDAPSLFTLHPATLDVAFQSVFAAIGSPGDGRLWTIHVPTMINKISINPFACPPGAGLGVSLPFDASLSASVADGISGDVDIYDESGINAIVQVEGLHVTPLTTPTAVDDKQIFAETIWNVAEPDGEVGFKEWTLNDVEETGSLLVERTCLFYMKKLHDTITAKEREKCDWHQTRVLNWAAHTVQLTSEGRHPTCKKEWLNDTHDELHAQITEMAKLYDDFNSLVFVGERLIPFARGELSFIEQFRENNMLEHFYRDTYGFPEYNVYLGRMVKQIAHRYQHMDILEIGAGTGSSTRAALNHIGDNYSSYTYTDISAGFFEEAKELFSDHSSKMIYKPLNAEHDPTTQGFSEHSYDVVIASNVLHATRSLEETLKNARKLLRPGGFLILFEITNNEPLRIGFMFSGIPGWWVGGDDNRVHSPLVSQKVWDSTFRKTGFSGIDTATPDSKVFLVPFSIMATQAVDTQMNYIRKPLSLTGSKPVIDNLLILGGAKLPTLRLIDDVASLLKPLCKNIATVDRLEDLDMSIIASKPTVLSLTELDAPVFNPFTEAKFKAVQTLLDQSKNVLWVIQGSRGDRPYANMMQGVARCLVAEMPDLRLQFLDVDVAEKPDAKLLAETLLRLQISDSWKSTSDSYKPLWTVERELAISKGCVEIPRYIPNDGPNDRFNSAKRLIRKDASIKTSVVTITSSDSSYDLQEYHAPKISELTDDDDSLMIEVSRSVLTALKLKSVGYLYIVIGVVAGTQEKVVAISEGNRSVVSCPKSWTHPCPVAEDQESRLLVAIANDLIADAMIGKATKGSSLLVHEPTPLLKSAVSRLAKEKALLVAYTTTKSDQSGIHHLHPSTPDRAIEHCIPKQVSIFVNFSGSADPNEIGARIEKHLPLRCKRSKAAALFNPRSFIRPGHSGVTVSKTLQKSYARSLVELSGGNSFGQVQEIALKDIPEHPVESGTLCTVNWTAATTAPVRILPAECDTQFRNDRTYFLIGLTGELGLSLCHWMVKRGAKYLALTSRKPNIDQGWLDMIQEMGAVVRPFAMDVIDKESVIAVHKVICSTMPPIAGVANAAMVLIDGLFTNKTHEEFNKTLRAKVDGSIILDELFPGNDLDFFILFSSLASVTGNIGQTSYAAANAFMAALIAGRRKRGVVGSVMNLAGIFGLGYITRTDKGILDRLGNMGYANISEWDFHQFFAEAVHAGRPESGRSPELSAGLQSFDPENDANPPAWLSIPKFSHYRRIKTIGQNAGGAAKGSVSVKTQLKEQTSEEAVYQTLLDGLLSMLSDRLHLSPEDSISPETTIVELGVDSLVAVDLRSWFTNELGLDMPVLKILGGASVADLIEDAVKRLPAELVPNVVSGSEAEADPTKPIEEQPKEDTIDAAIEINEEITESTLESKAETTESEGDKDGSLSYEDSESSQSSTTPPSVEAEESSTEISISNIDEILEHKDDAFPVVQKQSFQKTTRMSYGSSRFWFLKQYLEDPTTFNLLCRTKLSGHLKVAELERAVSAVGQRHEAFRTAFFANTERMNEPTQGVLASSRLHLEKKSIAAEADAIKECDIMMKHIFDLEQGESIRILLLSLNPTTHFLVFGFHHIAIDGFSFNILLSDLNKLYAGQSLPSVSCQFTDFAANQRKEVESGAMKGELEYWKKMFSTFPDPLPLFPMAKVNSRLPLKRYDYQQTELILDSKTASQIRDTCRRYKSTTFHFFLAVLKIFLFRFLDIEDVCVGMADANRTDSNSTGTIGFLLNLLPLRFKANSKQNFAEAIKEARDKAYSALAHSKLPFDVLLEELDIPRSSTHSPLFQVFMDYRQLAVKSPKMLGAQADGVASTGRTAYDLTLDVNEVSGDEIKIAFRTQKYLYSQTSTDILFKSYVRLVKEFASSFDVAPSKVQLFDSADTKAAINLGRGRLMESDWPATIAHRIDDMVIEHGESIAVKDGMGTALTYSELAGRADAISASLSKVGVSAGSTIAVFQEPSADWICCLLAIWKFGGVYVPLELRNGIPRLAIIVKDCQPGAILCHDKTANDVPALGSKSAKVINVSNVNCNEIIAFANKAQPQAPAVILYTSGSTGVPKGIILRHSSIRNEMEGYSKEWNIGRETVLQQSAYSFDFSLDQMLSGLANGGTVYVVPESKRRDPAELANLINNEKITYTKATPSEYSSWLRYGWTSLARASQWKYAFGGGEALTSTLVQGFRDLNNTGLRLFNSYGPGEVTISCTKSEIKYWEASQNSEEAIPAGFPLPNYALYIVDRNMDPVPVGVTGEILIGGAGSALGYLNNDRLTKTKFIPDINPSPEYASKGWTTVYKSGDLGHLRSDGALIFEGRIEGDTQIKLRGIRIELEDIENTIIEAAGGVICKAVCSVRGDPQFLVAHVEFSTTYPNGEREQFLKTLGVRLPLPQYMRPARMIALDMIPLNSHSKTNRLAINALPLPSASRTSGGDVVLSETEQALKKVWQGIVSKDIAATVTIDRDTDFFHVGGNSLLLVKLQALIRENFNAVLPMVELFEASTLGSMASKIENASAVVAIDWEAETAVQADLIASKAIDGRQSVISPRTDSGLVVLLTGATGFLGRHLLQQLNSDPRVSQVHCVAVRQNSDFEPRQLAVESDKINIHTGDLTESKLGLSDTSFSTLSRDVDVIIHSGANRSFWDYYQQLRLPNLASTKELARLASPRQIPIHFISSGGVLQLAENAGPPSSMASFQPPVDGSMGYVASKWSSEAYLENASRALGLPVHIHRVTPAASDSPATPELLAEFSDLAGRMQTLPSQAGWNGSFDLIRVRSLAQDICDAALATPLESSEKATAFQHHQSEIRLQMADVAEHLESHEGRDTFERLAPHKWVGKAKVLGIGYHFASQDFSIGGQGGSGTLTLKR</sequence>
<dbReference type="Pfam" id="PF00668">
    <property type="entry name" value="Condensation"/>
    <property type="match status" value="1"/>
</dbReference>
<name>A0A8H6L4C6_9LECA</name>
<dbReference type="InterPro" id="IPR014043">
    <property type="entry name" value="Acyl_transferase_dom"/>
</dbReference>
<dbReference type="InterPro" id="IPR009081">
    <property type="entry name" value="PP-bd_ACP"/>
</dbReference>
<dbReference type="GO" id="GO:0006633">
    <property type="term" value="P:fatty acid biosynthetic process"/>
    <property type="evidence" value="ECO:0007669"/>
    <property type="project" value="InterPro"/>
</dbReference>
<evidence type="ECO:0000256" key="4">
    <source>
        <dbReference type="ARBA" id="ARBA00022603"/>
    </source>
</evidence>
<dbReference type="InterPro" id="IPR049551">
    <property type="entry name" value="PKS_DH_C"/>
</dbReference>
<dbReference type="Gene3D" id="3.30.559.10">
    <property type="entry name" value="Chloramphenicol acetyltransferase-like domain"/>
    <property type="match status" value="1"/>
</dbReference>
<evidence type="ECO:0000313" key="15">
    <source>
        <dbReference type="Proteomes" id="UP000578531"/>
    </source>
</evidence>
<evidence type="ECO:0000256" key="2">
    <source>
        <dbReference type="ARBA" id="ARBA00022553"/>
    </source>
</evidence>
<feature type="domain" description="Carrier" evidence="11">
    <location>
        <begin position="3571"/>
        <end position="3651"/>
    </location>
</feature>
<dbReference type="InterPro" id="IPR018201">
    <property type="entry name" value="Ketoacyl_synth_AS"/>
</dbReference>
<dbReference type="EMBL" id="JACCJC010000026">
    <property type="protein sequence ID" value="KAF6235120.1"/>
    <property type="molecule type" value="Genomic_DNA"/>
</dbReference>
<dbReference type="InterPro" id="IPR049552">
    <property type="entry name" value="PKS_DH_N"/>
</dbReference>
<dbReference type="InterPro" id="IPR001227">
    <property type="entry name" value="Ac_transferase_dom_sf"/>
</dbReference>
<dbReference type="InterPro" id="IPR016035">
    <property type="entry name" value="Acyl_Trfase/lysoPLipase"/>
</dbReference>
<dbReference type="CDD" id="cd00833">
    <property type="entry name" value="PKS"/>
    <property type="match status" value="1"/>
</dbReference>
<dbReference type="Gene3D" id="3.40.50.720">
    <property type="entry name" value="NAD(P)-binding Rossmann-like Domain"/>
    <property type="match status" value="2"/>
</dbReference>
<dbReference type="Pfam" id="PF00109">
    <property type="entry name" value="ketoacyl-synt"/>
    <property type="match status" value="1"/>
</dbReference>
<dbReference type="InterPro" id="IPR029063">
    <property type="entry name" value="SAM-dependent_MTases_sf"/>
</dbReference>
<feature type="region of interest" description="Disordered" evidence="10">
    <location>
        <begin position="2517"/>
        <end position="2564"/>
    </location>
</feature>
<dbReference type="Pfam" id="PF07993">
    <property type="entry name" value="NAD_binding_4"/>
    <property type="match status" value="1"/>
</dbReference>
<feature type="active site" description="Proton donor; for dehydratase activity" evidence="9">
    <location>
        <position position="1151"/>
    </location>
</feature>
<dbReference type="GO" id="GO:0031177">
    <property type="term" value="F:phosphopantetheine binding"/>
    <property type="evidence" value="ECO:0007669"/>
    <property type="project" value="InterPro"/>
</dbReference>
<dbReference type="Pfam" id="PF08242">
    <property type="entry name" value="Methyltransf_12"/>
    <property type="match status" value="1"/>
</dbReference>
<dbReference type="SMART" id="SM00822">
    <property type="entry name" value="PKS_KR"/>
    <property type="match status" value="1"/>
</dbReference>
<dbReference type="Gene3D" id="3.40.50.12780">
    <property type="entry name" value="N-terminal domain of ligase-like"/>
    <property type="match status" value="1"/>
</dbReference>
<dbReference type="SUPFAM" id="SSF52151">
    <property type="entry name" value="FabD/lysophospholipase-like"/>
    <property type="match status" value="1"/>
</dbReference>
<dbReference type="SUPFAM" id="SSF55048">
    <property type="entry name" value="Probable ACP-binding domain of malonyl-CoA ACP transacylase"/>
    <property type="match status" value="1"/>
</dbReference>
<feature type="compositionally biased region" description="Basic and acidic residues" evidence="10">
    <location>
        <begin position="2493"/>
        <end position="2505"/>
    </location>
</feature>
<dbReference type="InterPro" id="IPR006162">
    <property type="entry name" value="Ppantetheine_attach_site"/>
</dbReference>
<evidence type="ECO:0000256" key="10">
    <source>
        <dbReference type="SAM" id="MobiDB-lite"/>
    </source>
</evidence>
<dbReference type="InterPro" id="IPR042099">
    <property type="entry name" value="ANL_N_sf"/>
</dbReference>
<dbReference type="RefSeq" id="XP_037164498.1">
    <property type="nucleotide sequence ID" value="XM_037308655.1"/>
</dbReference>
<dbReference type="NCBIfam" id="TIGR01733">
    <property type="entry name" value="AA-adenyl-dom"/>
    <property type="match status" value="1"/>
</dbReference>
<dbReference type="Gene3D" id="3.10.129.110">
    <property type="entry name" value="Polyketide synthase dehydratase"/>
    <property type="match status" value="1"/>
</dbReference>
<dbReference type="PROSITE" id="PS00606">
    <property type="entry name" value="KS3_1"/>
    <property type="match status" value="1"/>
</dbReference>
<dbReference type="PROSITE" id="PS00012">
    <property type="entry name" value="PHOSPHOPANTETHEINE"/>
    <property type="match status" value="1"/>
</dbReference>
<feature type="region of interest" description="N-terminal hotdog fold" evidence="9">
    <location>
        <begin position="939"/>
        <end position="1076"/>
    </location>
</feature>
<dbReference type="SMART" id="SM00827">
    <property type="entry name" value="PKS_AT"/>
    <property type="match status" value="1"/>
</dbReference>
<dbReference type="Pfam" id="PF00698">
    <property type="entry name" value="Acyl_transf_1"/>
    <property type="match status" value="1"/>
</dbReference>
<dbReference type="InterPro" id="IPR014030">
    <property type="entry name" value="Ketoacyl_synth_N"/>
</dbReference>
<feature type="compositionally biased region" description="Low complexity" evidence="10">
    <location>
        <begin position="2538"/>
        <end position="2556"/>
    </location>
</feature>
<feature type="domain" description="Carrier" evidence="11">
    <location>
        <begin position="2394"/>
        <end position="2476"/>
    </location>
</feature>
<dbReference type="InterPro" id="IPR016039">
    <property type="entry name" value="Thiolase-like"/>
</dbReference>
<dbReference type="InterPro" id="IPR000873">
    <property type="entry name" value="AMP-dep_synth/lig_dom"/>
</dbReference>
<dbReference type="CDD" id="cd02440">
    <property type="entry name" value="AdoMet_MTases"/>
    <property type="match status" value="1"/>
</dbReference>
<dbReference type="Pfam" id="PF00550">
    <property type="entry name" value="PP-binding"/>
    <property type="match status" value="2"/>
</dbReference>
<feature type="region of interest" description="Disordered" evidence="10">
    <location>
        <begin position="2333"/>
        <end position="2353"/>
    </location>
</feature>
<keyword evidence="4" id="KW-0489">Methyltransferase</keyword>
<dbReference type="GeneID" id="59288407"/>
<dbReference type="Pfam" id="PF21089">
    <property type="entry name" value="PKS_DH_N"/>
    <property type="match status" value="1"/>
</dbReference>
<dbReference type="InterPro" id="IPR013217">
    <property type="entry name" value="Methyltransf_12"/>
</dbReference>
<keyword evidence="5" id="KW-0808">Transferase</keyword>
<dbReference type="FunFam" id="3.40.47.10:FF:000019">
    <property type="entry name" value="Polyketide synthase type I"/>
    <property type="match status" value="1"/>
</dbReference>
<dbReference type="InterPro" id="IPR020806">
    <property type="entry name" value="PKS_PP-bd"/>
</dbReference>
<evidence type="ECO:0000256" key="8">
    <source>
        <dbReference type="ARBA" id="ARBA00029443"/>
    </source>
</evidence>
<dbReference type="GO" id="GO:0009403">
    <property type="term" value="P:toxin biosynthetic process"/>
    <property type="evidence" value="ECO:0007669"/>
    <property type="project" value="UniProtKB-ARBA"/>
</dbReference>
<feature type="domain" description="Ketosynthase family 3 (KS3)" evidence="12">
    <location>
        <begin position="5"/>
        <end position="438"/>
    </location>
</feature>
<dbReference type="Gene3D" id="3.40.50.150">
    <property type="entry name" value="Vaccinia Virus protein VP39"/>
    <property type="match status" value="1"/>
</dbReference>
<dbReference type="InterPro" id="IPR001242">
    <property type="entry name" value="Condensation_dom"/>
</dbReference>
<organism evidence="14 15">
    <name type="scientific">Letharia columbiana</name>
    <dbReference type="NCBI Taxonomy" id="112416"/>
    <lineage>
        <taxon>Eukaryota</taxon>
        <taxon>Fungi</taxon>
        <taxon>Dikarya</taxon>
        <taxon>Ascomycota</taxon>
        <taxon>Pezizomycotina</taxon>
        <taxon>Lecanoromycetes</taxon>
        <taxon>OSLEUM clade</taxon>
        <taxon>Lecanoromycetidae</taxon>
        <taxon>Lecanorales</taxon>
        <taxon>Lecanorineae</taxon>
        <taxon>Parmeliaceae</taxon>
        <taxon>Letharia</taxon>
    </lineage>
</organism>
<dbReference type="Pfam" id="PF16197">
    <property type="entry name" value="KAsynt_C_assoc"/>
    <property type="match status" value="1"/>
</dbReference>
<dbReference type="Proteomes" id="UP000578531">
    <property type="component" value="Unassembled WGS sequence"/>
</dbReference>
<dbReference type="Pfam" id="PF08659">
    <property type="entry name" value="KR"/>
    <property type="match status" value="1"/>
</dbReference>
<keyword evidence="15" id="KW-1185">Reference proteome</keyword>
<dbReference type="PANTHER" id="PTHR43775">
    <property type="entry name" value="FATTY ACID SYNTHASE"/>
    <property type="match status" value="1"/>
</dbReference>
<dbReference type="InterPro" id="IPR013968">
    <property type="entry name" value="PKS_KR"/>
</dbReference>
<evidence type="ECO:0000256" key="9">
    <source>
        <dbReference type="PROSITE-ProRule" id="PRU01363"/>
    </source>
</evidence>
<dbReference type="InterPro" id="IPR036736">
    <property type="entry name" value="ACP-like_sf"/>
</dbReference>
<feature type="active site" description="Proton acceptor; for dehydratase activity" evidence="9">
    <location>
        <position position="971"/>
    </location>
</feature>
<feature type="domain" description="PKS/mFAS DH" evidence="13">
    <location>
        <begin position="939"/>
        <end position="1244"/>
    </location>
</feature>
<dbReference type="Pfam" id="PF00501">
    <property type="entry name" value="AMP-binding"/>
    <property type="match status" value="1"/>
</dbReference>
<dbReference type="SMART" id="SM00826">
    <property type="entry name" value="PKS_DH"/>
    <property type="match status" value="1"/>
</dbReference>
<dbReference type="InterPro" id="IPR032821">
    <property type="entry name" value="PKS_assoc"/>
</dbReference>
<dbReference type="InterPro" id="IPR057326">
    <property type="entry name" value="KR_dom"/>
</dbReference>